<feature type="chain" id="PRO_5045556856" evidence="1">
    <location>
        <begin position="26"/>
        <end position="124"/>
    </location>
</feature>
<dbReference type="Proteomes" id="UP001501578">
    <property type="component" value="Unassembled WGS sequence"/>
</dbReference>
<evidence type="ECO:0000313" key="3">
    <source>
        <dbReference type="Proteomes" id="UP001501578"/>
    </source>
</evidence>
<name>A0ABP4BLN6_9ACTN</name>
<organism evidence="2 3">
    <name type="scientific">Nonomuraea longicatena</name>
    <dbReference type="NCBI Taxonomy" id="83682"/>
    <lineage>
        <taxon>Bacteria</taxon>
        <taxon>Bacillati</taxon>
        <taxon>Actinomycetota</taxon>
        <taxon>Actinomycetes</taxon>
        <taxon>Streptosporangiales</taxon>
        <taxon>Streptosporangiaceae</taxon>
        <taxon>Nonomuraea</taxon>
    </lineage>
</organism>
<proteinExistence type="predicted"/>
<accession>A0ABP4BLN6</accession>
<keyword evidence="3" id="KW-1185">Reference proteome</keyword>
<gene>
    <name evidence="2" type="ORF">GCM10009560_72560</name>
</gene>
<feature type="signal peptide" evidence="1">
    <location>
        <begin position="1"/>
        <end position="25"/>
    </location>
</feature>
<keyword evidence="1" id="KW-0732">Signal</keyword>
<reference evidence="3" key="1">
    <citation type="journal article" date="2019" name="Int. J. Syst. Evol. Microbiol.">
        <title>The Global Catalogue of Microorganisms (GCM) 10K type strain sequencing project: providing services to taxonomists for standard genome sequencing and annotation.</title>
        <authorList>
            <consortium name="The Broad Institute Genomics Platform"/>
            <consortium name="The Broad Institute Genome Sequencing Center for Infectious Disease"/>
            <person name="Wu L."/>
            <person name="Ma J."/>
        </authorList>
    </citation>
    <scope>NUCLEOTIDE SEQUENCE [LARGE SCALE GENOMIC DNA]</scope>
    <source>
        <strain evidence="3">JCM 11136</strain>
    </source>
</reference>
<evidence type="ECO:0000256" key="1">
    <source>
        <dbReference type="SAM" id="SignalP"/>
    </source>
</evidence>
<comment type="caution">
    <text evidence="2">The sequence shown here is derived from an EMBL/GenBank/DDBJ whole genome shotgun (WGS) entry which is preliminary data.</text>
</comment>
<evidence type="ECO:0000313" key="2">
    <source>
        <dbReference type="EMBL" id="GAA0951616.1"/>
    </source>
</evidence>
<sequence length="124" mass="13492">MFAAGAGVGALLVLAALFAAGQHHREVVYRSDEPRAQDDGPRHLLVVLREDPLVGQASYRLYAGRDPSFGYGHFLDLDAGTVERAIAEKGTAIEHAEWTARGVLLRLGTGHELFIPARQYRGGR</sequence>
<dbReference type="EMBL" id="BAAAHQ010000050">
    <property type="protein sequence ID" value="GAA0951616.1"/>
    <property type="molecule type" value="Genomic_DNA"/>
</dbReference>
<protein>
    <submittedName>
        <fullName evidence="2">Uncharacterized protein</fullName>
    </submittedName>
</protein>